<name>K9YYN5_DACS8</name>
<evidence type="ECO:0000256" key="1">
    <source>
        <dbReference type="SAM" id="Phobius"/>
    </source>
</evidence>
<keyword evidence="1" id="KW-1133">Transmembrane helix</keyword>
<keyword evidence="1" id="KW-0472">Membrane</keyword>
<dbReference type="RefSeq" id="WP_015231013.1">
    <property type="nucleotide sequence ID" value="NC_019780.1"/>
</dbReference>
<feature type="transmembrane region" description="Helical" evidence="1">
    <location>
        <begin position="33"/>
        <end position="54"/>
    </location>
</feature>
<sequence length="137" mass="14955">MNRLILAGASPFKSAEEFANAEGAFYTFADRPALIGILLVVSLLIFLYFLYYTFGTTQGTNNAKNPAVLGLLMATGMATFLSASVEPERVEAANRVRVRLARSSQQLVLAPLALMGVATPLSSRKGKRKPYRKGKRR</sequence>
<protein>
    <submittedName>
        <fullName evidence="2">Uncharacterized protein</fullName>
    </submittedName>
</protein>
<evidence type="ECO:0000313" key="2">
    <source>
        <dbReference type="EMBL" id="AFZ52039.1"/>
    </source>
</evidence>
<dbReference type="KEGG" id="dsl:Dacsa_3556"/>
<dbReference type="Proteomes" id="UP000010482">
    <property type="component" value="Chromosome"/>
</dbReference>
<accession>K9YYN5</accession>
<gene>
    <name evidence="2" type="ORF">Dacsa_3556</name>
</gene>
<proteinExistence type="predicted"/>
<dbReference type="HOGENOM" id="CLU_1861892_0_0_3"/>
<evidence type="ECO:0000313" key="3">
    <source>
        <dbReference type="Proteomes" id="UP000010482"/>
    </source>
</evidence>
<dbReference type="eggNOG" id="ENOG5033GNI">
    <property type="taxonomic scope" value="Bacteria"/>
</dbReference>
<dbReference type="EMBL" id="CP003944">
    <property type="protein sequence ID" value="AFZ52039.1"/>
    <property type="molecule type" value="Genomic_DNA"/>
</dbReference>
<keyword evidence="1" id="KW-0812">Transmembrane</keyword>
<keyword evidence="3" id="KW-1185">Reference proteome</keyword>
<dbReference type="AlphaFoldDB" id="K9YYN5"/>
<dbReference type="STRING" id="13035.Dacsa_3556"/>
<reference evidence="2" key="1">
    <citation type="submission" date="2012-04" db="EMBL/GenBank/DDBJ databases">
        <title>Finished genome of Dactylococcopsis salina PCC 8305.</title>
        <authorList>
            <consortium name="US DOE Joint Genome Institute"/>
            <person name="Gugger M."/>
            <person name="Coursin T."/>
            <person name="Rippka R."/>
            <person name="Tandeau De Marsac N."/>
            <person name="Huntemann M."/>
            <person name="Wei C.-L."/>
            <person name="Han J."/>
            <person name="Detter J.C."/>
            <person name="Han C."/>
            <person name="Tapia R."/>
            <person name="Daligault H."/>
            <person name="Chen A."/>
            <person name="Krypides N."/>
            <person name="Mavromatis K."/>
            <person name="Markowitz V."/>
            <person name="Szeto E."/>
            <person name="Ivanova N."/>
            <person name="Ovchinnikova G."/>
            <person name="Pagani I."/>
            <person name="Pati A."/>
            <person name="Goodwin L."/>
            <person name="Peters L."/>
            <person name="Pitluck S."/>
            <person name="Woyke T."/>
            <person name="Kerfeld C."/>
        </authorList>
    </citation>
    <scope>NUCLEOTIDE SEQUENCE [LARGE SCALE GENOMIC DNA]</scope>
    <source>
        <strain evidence="2">PCC 8305</strain>
    </source>
</reference>
<organism evidence="2 3">
    <name type="scientific">Dactylococcopsis salina (strain PCC 8305)</name>
    <name type="common">Myxobactron salinum</name>
    <dbReference type="NCBI Taxonomy" id="13035"/>
    <lineage>
        <taxon>Bacteria</taxon>
        <taxon>Bacillati</taxon>
        <taxon>Cyanobacteriota</taxon>
        <taxon>Cyanophyceae</taxon>
        <taxon>Nodosilineales</taxon>
        <taxon>Cymatolegaceae</taxon>
        <taxon>Dactylococcopsis</taxon>
    </lineage>
</organism>